<evidence type="ECO:0000313" key="1">
    <source>
        <dbReference type="EMBL" id="TDN93629.1"/>
    </source>
</evidence>
<dbReference type="OrthoDB" id="8778935at2"/>
<sequence length="69" mass="7934">MLKFDFSVKTREGQKIESIVIGGMDRADAERKLKQMYRHCEILRCDIKGQVMRPGIAHSVDDILSLISR</sequence>
<organism evidence="1 2">
    <name type="scientific">Herminiimonas fonticola</name>
    <dbReference type="NCBI Taxonomy" id="303380"/>
    <lineage>
        <taxon>Bacteria</taxon>
        <taxon>Pseudomonadati</taxon>
        <taxon>Pseudomonadota</taxon>
        <taxon>Betaproteobacteria</taxon>
        <taxon>Burkholderiales</taxon>
        <taxon>Oxalobacteraceae</taxon>
        <taxon>Herminiimonas</taxon>
    </lineage>
</organism>
<reference evidence="1 2" key="1">
    <citation type="submission" date="2019-03" db="EMBL/GenBank/DDBJ databases">
        <title>Genomic Encyclopedia of Type Strains, Phase IV (KMG-IV): sequencing the most valuable type-strain genomes for metagenomic binning, comparative biology and taxonomic classification.</title>
        <authorList>
            <person name="Goeker M."/>
        </authorList>
    </citation>
    <scope>NUCLEOTIDE SEQUENCE [LARGE SCALE GENOMIC DNA]</scope>
    <source>
        <strain evidence="1 2">DSM 18555</strain>
    </source>
</reference>
<name>A0A4R6GFG2_9BURK</name>
<accession>A0A4R6GFG2</accession>
<proteinExistence type="predicted"/>
<dbReference type="Proteomes" id="UP000294737">
    <property type="component" value="Unassembled WGS sequence"/>
</dbReference>
<comment type="caution">
    <text evidence="1">The sequence shown here is derived from an EMBL/GenBank/DDBJ whole genome shotgun (WGS) entry which is preliminary data.</text>
</comment>
<dbReference type="EMBL" id="SNWF01000004">
    <property type="protein sequence ID" value="TDN93629.1"/>
    <property type="molecule type" value="Genomic_DNA"/>
</dbReference>
<evidence type="ECO:0000313" key="2">
    <source>
        <dbReference type="Proteomes" id="UP000294737"/>
    </source>
</evidence>
<gene>
    <name evidence="1" type="ORF">EV677_0159</name>
</gene>
<dbReference type="AlphaFoldDB" id="A0A4R6GFG2"/>
<protein>
    <submittedName>
        <fullName evidence="1">Uncharacterized protein</fullName>
    </submittedName>
</protein>
<dbReference type="RefSeq" id="WP_112990351.1">
    <property type="nucleotide sequence ID" value="NZ_PTLZ01000001.1"/>
</dbReference>
<keyword evidence="2" id="KW-1185">Reference proteome</keyword>